<feature type="domain" description="Polysaccharide export protein N-terminal" evidence="3">
    <location>
        <begin position="143"/>
        <end position="231"/>
    </location>
</feature>
<dbReference type="AlphaFoldDB" id="A0A518ATE3"/>
<keyword evidence="1 2" id="KW-0732">Signal</keyword>
<dbReference type="Pfam" id="PF10531">
    <property type="entry name" value="SLBB"/>
    <property type="match status" value="1"/>
</dbReference>
<dbReference type="Gene3D" id="3.10.560.10">
    <property type="entry name" value="Outer membrane lipoprotein wza domain like"/>
    <property type="match status" value="1"/>
</dbReference>
<evidence type="ECO:0000313" key="6">
    <source>
        <dbReference type="Proteomes" id="UP000315750"/>
    </source>
</evidence>
<protein>
    <submittedName>
        <fullName evidence="5">Polysaccharide biosynthesis/export protein</fullName>
    </submittedName>
</protein>
<dbReference type="PANTHER" id="PTHR33619">
    <property type="entry name" value="POLYSACCHARIDE EXPORT PROTEIN GFCE-RELATED"/>
    <property type="match status" value="1"/>
</dbReference>
<dbReference type="InterPro" id="IPR003715">
    <property type="entry name" value="Poly_export_N"/>
</dbReference>
<dbReference type="RefSeq" id="WP_145249469.1">
    <property type="nucleotide sequence ID" value="NZ_CP036278.1"/>
</dbReference>
<feature type="domain" description="Soluble ligand binding" evidence="4">
    <location>
        <begin position="315"/>
        <end position="361"/>
    </location>
</feature>
<reference evidence="5 6" key="1">
    <citation type="submission" date="2019-02" db="EMBL/GenBank/DDBJ databases">
        <title>Deep-cultivation of Planctomycetes and their phenomic and genomic characterization uncovers novel biology.</title>
        <authorList>
            <person name="Wiegand S."/>
            <person name="Jogler M."/>
            <person name="Boedeker C."/>
            <person name="Pinto D."/>
            <person name="Vollmers J."/>
            <person name="Rivas-Marin E."/>
            <person name="Kohn T."/>
            <person name="Peeters S.H."/>
            <person name="Heuer A."/>
            <person name="Rast P."/>
            <person name="Oberbeckmann S."/>
            <person name="Bunk B."/>
            <person name="Jeske O."/>
            <person name="Meyerdierks A."/>
            <person name="Storesund J.E."/>
            <person name="Kallscheuer N."/>
            <person name="Luecker S."/>
            <person name="Lage O.M."/>
            <person name="Pohl T."/>
            <person name="Merkel B.J."/>
            <person name="Hornburger P."/>
            <person name="Mueller R.-W."/>
            <person name="Bruemmer F."/>
            <person name="Labrenz M."/>
            <person name="Spormann A.M."/>
            <person name="Op den Camp H."/>
            <person name="Overmann J."/>
            <person name="Amann R."/>
            <person name="Jetten M.S.M."/>
            <person name="Mascher T."/>
            <person name="Medema M.H."/>
            <person name="Devos D.P."/>
            <person name="Kaster A.-K."/>
            <person name="Ovreas L."/>
            <person name="Rohde M."/>
            <person name="Galperin M.Y."/>
            <person name="Jogler C."/>
        </authorList>
    </citation>
    <scope>NUCLEOTIDE SEQUENCE [LARGE SCALE GENOMIC DNA]</scope>
    <source>
        <strain evidence="5 6">Pan181</strain>
    </source>
</reference>
<feature type="chain" id="PRO_5021960649" evidence="2">
    <location>
        <begin position="27"/>
        <end position="440"/>
    </location>
</feature>
<evidence type="ECO:0000259" key="4">
    <source>
        <dbReference type="Pfam" id="PF10531"/>
    </source>
</evidence>
<dbReference type="Pfam" id="PF02563">
    <property type="entry name" value="Poly_export"/>
    <property type="match status" value="2"/>
</dbReference>
<organism evidence="5 6">
    <name type="scientific">Aeoliella mucimassa</name>
    <dbReference type="NCBI Taxonomy" id="2527972"/>
    <lineage>
        <taxon>Bacteria</taxon>
        <taxon>Pseudomonadati</taxon>
        <taxon>Planctomycetota</taxon>
        <taxon>Planctomycetia</taxon>
        <taxon>Pirellulales</taxon>
        <taxon>Lacipirellulaceae</taxon>
        <taxon>Aeoliella</taxon>
    </lineage>
</organism>
<dbReference type="InterPro" id="IPR049712">
    <property type="entry name" value="Poly_export"/>
</dbReference>
<sequence length="440" mass="48033" precursor="true">MKLTSFKTWYVLVALLLVPTFAYMQAESGDPREPSDRNQMLRQDEIVQVSNSAVTEPSTASNAPITLCQALGPAAPHNIWSVDSAAGRGCGEVGWDSRGYCNWQSYAQGEYVGHARLPHVTEYRLRVGDQIAVYYLRTREVLSQPYELQVGDTISVESLTAGSASGASATGEGASGANSDLNRQVIVQPDGTITLPLLGQIRAAGHSIPTLRDELEELYKEFYRLPAITVTAVNIDTRLEDLLDTVDARGGNIGGRQLQVTVTPAGRINLPGIGSVYVQGLTLDETRMELDARYEATIPGVRVTPDLLQRAQRFVYVLGEVQTPGQFELDGPTTVIQAIAQAGGWQVGANLRQVVVFRRGEDWRLMATMVDLRGALYARRPVPADEIWLNDSDIVLIPKTPIQMADEVIEQVFTRGVYAAVPVEVMWGQGFSSVSSIIAR</sequence>
<evidence type="ECO:0000259" key="3">
    <source>
        <dbReference type="Pfam" id="PF02563"/>
    </source>
</evidence>
<proteinExistence type="predicted"/>
<name>A0A518ATE3_9BACT</name>
<feature type="signal peptide" evidence="2">
    <location>
        <begin position="1"/>
        <end position="26"/>
    </location>
</feature>
<dbReference type="Gene3D" id="3.30.1950.10">
    <property type="entry name" value="wza like domain"/>
    <property type="match status" value="2"/>
</dbReference>
<dbReference type="PANTHER" id="PTHR33619:SF3">
    <property type="entry name" value="POLYSACCHARIDE EXPORT PROTEIN GFCE-RELATED"/>
    <property type="match status" value="1"/>
</dbReference>
<dbReference type="Proteomes" id="UP000315750">
    <property type="component" value="Chromosome"/>
</dbReference>
<dbReference type="KEGG" id="amuc:Pan181_42070"/>
<accession>A0A518ATE3</accession>
<evidence type="ECO:0000256" key="1">
    <source>
        <dbReference type="ARBA" id="ARBA00022729"/>
    </source>
</evidence>
<dbReference type="OrthoDB" id="233929at2"/>
<evidence type="ECO:0000256" key="2">
    <source>
        <dbReference type="SAM" id="SignalP"/>
    </source>
</evidence>
<evidence type="ECO:0000313" key="5">
    <source>
        <dbReference type="EMBL" id="QDU57982.1"/>
    </source>
</evidence>
<gene>
    <name evidence="5" type="ORF">Pan181_42070</name>
</gene>
<dbReference type="GO" id="GO:0015159">
    <property type="term" value="F:polysaccharide transmembrane transporter activity"/>
    <property type="evidence" value="ECO:0007669"/>
    <property type="project" value="InterPro"/>
</dbReference>
<keyword evidence="6" id="KW-1185">Reference proteome</keyword>
<dbReference type="EMBL" id="CP036278">
    <property type="protein sequence ID" value="QDU57982.1"/>
    <property type="molecule type" value="Genomic_DNA"/>
</dbReference>
<feature type="domain" description="Polysaccharide export protein N-terminal" evidence="3">
    <location>
        <begin position="259"/>
        <end position="303"/>
    </location>
</feature>
<dbReference type="InterPro" id="IPR019554">
    <property type="entry name" value="Soluble_ligand-bd"/>
</dbReference>